<organism evidence="1 2">
    <name type="scientific">Ramlibacter cellulosilyticus</name>
    <dbReference type="NCBI Taxonomy" id="2764187"/>
    <lineage>
        <taxon>Bacteria</taxon>
        <taxon>Pseudomonadati</taxon>
        <taxon>Pseudomonadota</taxon>
        <taxon>Betaproteobacteria</taxon>
        <taxon>Burkholderiales</taxon>
        <taxon>Comamonadaceae</taxon>
        <taxon>Ramlibacter</taxon>
    </lineage>
</organism>
<dbReference type="InterPro" id="IPR023393">
    <property type="entry name" value="START-like_dom_sf"/>
</dbReference>
<proteinExistence type="predicted"/>
<reference evidence="1" key="1">
    <citation type="submission" date="2020-08" db="EMBL/GenBank/DDBJ databases">
        <title>Ramlibacter sp. USB13 16S ribosomal RNA gene genome sequencing and assembly.</title>
        <authorList>
            <person name="Kang M."/>
        </authorList>
    </citation>
    <scope>NUCLEOTIDE SEQUENCE</scope>
    <source>
        <strain evidence="1">USB13</strain>
    </source>
</reference>
<accession>A0A923SEJ2</accession>
<comment type="caution">
    <text evidence="1">The sequence shown here is derived from an EMBL/GenBank/DDBJ whole genome shotgun (WGS) entry which is preliminary data.</text>
</comment>
<dbReference type="CDD" id="cd07818">
    <property type="entry name" value="SRPBCC_1"/>
    <property type="match status" value="1"/>
</dbReference>
<dbReference type="EMBL" id="JACORT010000017">
    <property type="protein sequence ID" value="MBC5786343.1"/>
    <property type="molecule type" value="Genomic_DNA"/>
</dbReference>
<dbReference type="SUPFAM" id="SSF55961">
    <property type="entry name" value="Bet v1-like"/>
    <property type="match status" value="1"/>
</dbReference>
<dbReference type="Pfam" id="PF10604">
    <property type="entry name" value="Polyketide_cyc2"/>
    <property type="match status" value="1"/>
</dbReference>
<dbReference type="Proteomes" id="UP000608513">
    <property type="component" value="Unassembled WGS sequence"/>
</dbReference>
<protein>
    <submittedName>
        <fullName evidence="1">SRPBCC family protein</fullName>
    </submittedName>
</protein>
<dbReference type="Gene3D" id="3.30.530.20">
    <property type="match status" value="1"/>
</dbReference>
<gene>
    <name evidence="1" type="ORF">H8N03_25620</name>
</gene>
<name>A0A923SEJ2_9BURK</name>
<dbReference type="AlphaFoldDB" id="A0A923SEJ2"/>
<dbReference type="InterPro" id="IPR019587">
    <property type="entry name" value="Polyketide_cyclase/dehydratase"/>
</dbReference>
<dbReference type="RefSeq" id="WP_187079085.1">
    <property type="nucleotide sequence ID" value="NZ_JACORT010000017.1"/>
</dbReference>
<evidence type="ECO:0000313" key="2">
    <source>
        <dbReference type="Proteomes" id="UP000608513"/>
    </source>
</evidence>
<evidence type="ECO:0000313" key="1">
    <source>
        <dbReference type="EMBL" id="MBC5786343.1"/>
    </source>
</evidence>
<sequence>MLKTVALVAVLAIGGVLLYAATRPDTFRVARSTTVKAPPAKLHALINDLHQFNTWNPFEKGDPQARGEYRGPAAGPGAAYHFAGGKSGSGSLRILESAPTHVRMELHMLQPMEALNNVQFTLQPQGDATEVTWSMDGATPFLGKVLHVFIDMDRMVGSQFESGLADLKQRAERT</sequence>
<keyword evidence="2" id="KW-1185">Reference proteome</keyword>